<sequence length="468" mass="51279">MSGNLRQALIRIVLTFGVLMVLGVWQFGFVMQSIQANIMLNGTIIGTFAFGCFLTFRNVIRLKNEELAFAALKEMHQDVKNQQSGNITDPLWRHYRCNELAIVFKKPEVLSQAFQLLSEKLSQGHQLNVDSATMQTLVESIQIRLDDRKSLTQYVSGILVLLGLIGTFIGLMVTLSSVGQILGQIDLSGEDPTAAVSSLMANLQIPLQGMATGFSSSLFGLVTSLTLSLMVRFSGVTFSEFTNEFESWLGNIVEIGSDTGDLEEENINMSALSEERQLALMLRTARVSVSSNARLNDKMSGLIEAIDKLSVNSLKQTHALENLLSGTSELQQNGRILAHASRKTLEGVYAATANLSAKEEIVEATVALSHQLETRDSHLVGSIQALDQQLQILRQRDHEFESRPSGEQEDIYALLREIKTSLKEGDMVGINDRLWGNEDAPDIAGSDEPLVAQDQSPQSQSTSSGSQG</sequence>
<feature type="transmembrane region" description="Helical" evidence="2">
    <location>
        <begin position="154"/>
        <end position="175"/>
    </location>
</feature>
<evidence type="ECO:0000256" key="2">
    <source>
        <dbReference type="SAM" id="Phobius"/>
    </source>
</evidence>
<evidence type="ECO:0000313" key="3">
    <source>
        <dbReference type="EMBL" id="VAW23807.1"/>
    </source>
</evidence>
<protein>
    <submittedName>
        <fullName evidence="3">MotA/TolQ/ExbB proton channel family protein, probably associated with flagella</fullName>
    </submittedName>
</protein>
<feature type="compositionally biased region" description="Low complexity" evidence="1">
    <location>
        <begin position="453"/>
        <end position="468"/>
    </location>
</feature>
<proteinExistence type="predicted"/>
<keyword evidence="3" id="KW-0966">Cell projection</keyword>
<feature type="transmembrane region" description="Helical" evidence="2">
    <location>
        <begin position="38"/>
        <end position="56"/>
    </location>
</feature>
<keyword evidence="3" id="KW-0969">Cilium</keyword>
<gene>
    <name evidence="3" type="ORF">MNBD_ALPHA11-996</name>
</gene>
<keyword evidence="2" id="KW-1133">Transmembrane helix</keyword>
<evidence type="ECO:0000256" key="1">
    <source>
        <dbReference type="SAM" id="MobiDB-lite"/>
    </source>
</evidence>
<name>A0A3B0UET1_9ZZZZ</name>
<dbReference type="EMBL" id="UOEQ01000488">
    <property type="protein sequence ID" value="VAW23807.1"/>
    <property type="molecule type" value="Genomic_DNA"/>
</dbReference>
<keyword evidence="2" id="KW-0472">Membrane</keyword>
<feature type="transmembrane region" description="Helical" evidence="2">
    <location>
        <begin position="12"/>
        <end position="32"/>
    </location>
</feature>
<feature type="region of interest" description="Disordered" evidence="1">
    <location>
        <begin position="432"/>
        <end position="468"/>
    </location>
</feature>
<keyword evidence="3" id="KW-0282">Flagellum</keyword>
<accession>A0A3B0UET1</accession>
<keyword evidence="2" id="KW-0812">Transmembrane</keyword>
<dbReference type="AlphaFoldDB" id="A0A3B0UET1"/>
<organism evidence="3">
    <name type="scientific">hydrothermal vent metagenome</name>
    <dbReference type="NCBI Taxonomy" id="652676"/>
    <lineage>
        <taxon>unclassified sequences</taxon>
        <taxon>metagenomes</taxon>
        <taxon>ecological metagenomes</taxon>
    </lineage>
</organism>
<reference evidence="3" key="1">
    <citation type="submission" date="2018-06" db="EMBL/GenBank/DDBJ databases">
        <authorList>
            <person name="Zhirakovskaya E."/>
        </authorList>
    </citation>
    <scope>NUCLEOTIDE SEQUENCE</scope>
</reference>